<accession>A0A0F5HP39</accession>
<dbReference type="Proteomes" id="UP000031563">
    <property type="component" value="Unassembled WGS sequence"/>
</dbReference>
<organism evidence="1 2">
    <name type="scientific">Bacillus thermotolerans</name>
    <name type="common">Quasibacillus thermotolerans</name>
    <dbReference type="NCBI Taxonomy" id="1221996"/>
    <lineage>
        <taxon>Bacteria</taxon>
        <taxon>Bacillati</taxon>
        <taxon>Bacillota</taxon>
        <taxon>Bacilli</taxon>
        <taxon>Bacillales</taxon>
        <taxon>Bacillaceae</taxon>
        <taxon>Bacillus</taxon>
    </lineage>
</organism>
<dbReference type="STRING" id="1221996.QY95_03637"/>
<evidence type="ECO:0000313" key="1">
    <source>
        <dbReference type="EMBL" id="KKB35066.1"/>
    </source>
</evidence>
<reference evidence="1" key="1">
    <citation type="submission" date="2015-02" db="EMBL/GenBank/DDBJ databases">
        <title>Genome Assembly of Bacillaceae bacterium MTCC 8252.</title>
        <authorList>
            <person name="Verma A."/>
            <person name="Khatri I."/>
            <person name="Mual P."/>
            <person name="Subramanian S."/>
            <person name="Krishnamurthi S."/>
        </authorList>
    </citation>
    <scope>NUCLEOTIDE SEQUENCE [LARGE SCALE GENOMIC DNA]</scope>
    <source>
        <strain evidence="1">MTCC 8252</strain>
    </source>
</reference>
<sequence length="46" mass="5429">MSGYVCVNHLEACLFHYYFSIFMKNVQKIDDYLMEGGVNEENSYIL</sequence>
<comment type="caution">
    <text evidence="1">The sequence shown here is derived from an EMBL/GenBank/DDBJ whole genome shotgun (WGS) entry which is preliminary data.</text>
</comment>
<dbReference type="EMBL" id="JWIR02000076">
    <property type="protein sequence ID" value="KKB35066.1"/>
    <property type="molecule type" value="Genomic_DNA"/>
</dbReference>
<evidence type="ECO:0000313" key="2">
    <source>
        <dbReference type="Proteomes" id="UP000031563"/>
    </source>
</evidence>
<gene>
    <name evidence="1" type="ORF">QY95_03637</name>
</gene>
<name>A0A0F5HP39_BACTR</name>
<dbReference type="AlphaFoldDB" id="A0A0F5HP39"/>
<protein>
    <submittedName>
        <fullName evidence="1">Uncharacterized protein</fullName>
    </submittedName>
</protein>
<keyword evidence="2" id="KW-1185">Reference proteome</keyword>
<proteinExistence type="predicted"/>